<feature type="transmembrane region" description="Helical" evidence="18">
    <location>
        <begin position="591"/>
        <end position="616"/>
    </location>
</feature>
<dbReference type="FunFam" id="3.80.10.10:FF:000233">
    <property type="entry name" value="Leucine-rich repeat receptor-like protein kinase TDR"/>
    <property type="match status" value="1"/>
</dbReference>
<dbReference type="InterPro" id="IPR032675">
    <property type="entry name" value="LRR_dom_sf"/>
</dbReference>
<evidence type="ECO:0000256" key="14">
    <source>
        <dbReference type="ARBA" id="ARBA00023170"/>
    </source>
</evidence>
<sequence>MSRYGLAALFCFLHVSISWAQLNRNQSSTMNKLASRAGNSSWDTSGPDPCIWRGVVCEGGSVTHLSLSRLDLSDPALLSLVCELDTLQSLDLSLNLFTSISSGFLSNCGGLNGLKAINFTMNVLSGPLPHFVGFSALESLDLSGNTLGGSIGFQLDGLSQLRSLSLSNNRFGGSLPTKLGNGTNLQELQLSKNQFEGVIPDELLDYRNLTLLDLSGNLLFGSVPDKIGELFRLDTLILSSNGFSGEIPSRLSNIKTLMRFSANQNHFSGSVPRGLSRYLKVLDLSTNKFEGSIPEGLLAPPNLESVDLTNNTLRGPIPGNISTNLFRLRLSHNSLNGSIPQEIGKLSKLMYLELDDNGLTGVIPAILGNCTKLQLLDLGQNRFEGSVPKEIGNLPNLVILKLEMNHLSGQIPSEFSRLKNLNILNCSWNSLSGEIPSVIFNPEKLANLILNDNEFDGPIPDAVSDSKYLLELQLGNNKLSGRIPRMPPILQIALNLSGNLFNGTIPPTLDGLRNLEVLDISNNEFTGGIPAFLTHLSSLTQLVLSNNQLSGTIPNFNPKMNLTYSGNKGLVLPPPASGSSPTSSSKKKTPAALAILVAVGSAALALGLVAVGYLFISRRLSRVEDVSAQTEEARPQVIVGHLLTIDGIHRSNLNFSKALEAVNSPANVMLKSRFTTFYKATMPSGMSYCVKKINWGDKIFQLGNNERFGQVMEALAKLNNSRIMVPLAYGLTKDDAFLFYEYNHKGTLFDLLHKSVGCYIDWPSRYSIALGVAQGLAYLHVCSDPVLLLDLSSKSILLKSLNEPQIADIELSKVTDPSKSNGTFSKIAGSVGYVPPEYAYTMRVTMAGNVYSFGVVLLELLTGRQPVAEGIELAKWVVSTSSQGNLDQLLDSRLIKTSVADQNQMLSLLNIAQACVSVEPAARPKIKDVVRMLLKAR</sequence>
<dbReference type="InterPro" id="IPR001245">
    <property type="entry name" value="Ser-Thr/Tyr_kinase_cat_dom"/>
</dbReference>
<evidence type="ECO:0000256" key="9">
    <source>
        <dbReference type="ARBA" id="ARBA00022741"/>
    </source>
</evidence>
<feature type="chain" id="PRO_5043585929" description="non-specific serine/threonine protein kinase" evidence="19">
    <location>
        <begin position="21"/>
        <end position="937"/>
    </location>
</feature>
<dbReference type="Pfam" id="PF00560">
    <property type="entry name" value="LRR_1"/>
    <property type="match status" value="5"/>
</dbReference>
<keyword evidence="3" id="KW-0723">Serine/threonine-protein kinase</keyword>
<evidence type="ECO:0000256" key="18">
    <source>
        <dbReference type="SAM" id="Phobius"/>
    </source>
</evidence>
<accession>A0AAV7E9D6</accession>
<dbReference type="GO" id="GO:0005524">
    <property type="term" value="F:ATP binding"/>
    <property type="evidence" value="ECO:0007669"/>
    <property type="project" value="UniProtKB-KW"/>
</dbReference>
<evidence type="ECO:0000256" key="12">
    <source>
        <dbReference type="ARBA" id="ARBA00022989"/>
    </source>
</evidence>
<comment type="catalytic activity">
    <reaction evidence="16">
        <text>L-threonyl-[protein] + ATP = O-phospho-L-threonyl-[protein] + ADP + H(+)</text>
        <dbReference type="Rhea" id="RHEA:46608"/>
        <dbReference type="Rhea" id="RHEA-COMP:11060"/>
        <dbReference type="Rhea" id="RHEA-COMP:11605"/>
        <dbReference type="ChEBI" id="CHEBI:15378"/>
        <dbReference type="ChEBI" id="CHEBI:30013"/>
        <dbReference type="ChEBI" id="CHEBI:30616"/>
        <dbReference type="ChEBI" id="CHEBI:61977"/>
        <dbReference type="ChEBI" id="CHEBI:456216"/>
        <dbReference type="EC" id="2.7.11.1"/>
    </reaction>
</comment>
<name>A0AAV7E9D6_ARIFI</name>
<keyword evidence="4" id="KW-0433">Leucine-rich repeat</keyword>
<keyword evidence="6 18" id="KW-0812">Transmembrane</keyword>
<dbReference type="Pfam" id="PF13855">
    <property type="entry name" value="LRR_8"/>
    <property type="match status" value="3"/>
</dbReference>
<evidence type="ECO:0000256" key="6">
    <source>
        <dbReference type="ARBA" id="ARBA00022692"/>
    </source>
</evidence>
<keyword evidence="9" id="KW-0547">Nucleotide-binding</keyword>
<dbReference type="GO" id="GO:0009791">
    <property type="term" value="P:post-embryonic development"/>
    <property type="evidence" value="ECO:0007669"/>
    <property type="project" value="UniProtKB-ARBA"/>
</dbReference>
<dbReference type="SUPFAM" id="SSF52058">
    <property type="entry name" value="L domain-like"/>
    <property type="match status" value="1"/>
</dbReference>
<dbReference type="SUPFAM" id="SSF56112">
    <property type="entry name" value="Protein kinase-like (PK-like)"/>
    <property type="match status" value="1"/>
</dbReference>
<evidence type="ECO:0000256" key="13">
    <source>
        <dbReference type="ARBA" id="ARBA00023136"/>
    </source>
</evidence>
<dbReference type="FunFam" id="1.10.510.10:FF:000388">
    <property type="entry name" value="Leucine-rich repeat receptor-like tyrosine-protein kinase PXC3"/>
    <property type="match status" value="1"/>
</dbReference>
<evidence type="ECO:0000256" key="10">
    <source>
        <dbReference type="ARBA" id="ARBA00022777"/>
    </source>
</evidence>
<dbReference type="Proteomes" id="UP000825729">
    <property type="component" value="Unassembled WGS sequence"/>
</dbReference>
<dbReference type="PANTHER" id="PTHR48005:SF10">
    <property type="entry name" value="LEUCINE-RICH REPEAT RECEPTOR-LIKE TYROSINE-PROTEIN KINASE PXC3 ISOFORM X1"/>
    <property type="match status" value="1"/>
</dbReference>
<keyword evidence="15" id="KW-0325">Glycoprotein</keyword>
<keyword evidence="11" id="KW-0067">ATP-binding</keyword>
<evidence type="ECO:0000256" key="7">
    <source>
        <dbReference type="ARBA" id="ARBA00022729"/>
    </source>
</evidence>
<dbReference type="InterPro" id="IPR011009">
    <property type="entry name" value="Kinase-like_dom_sf"/>
</dbReference>
<dbReference type="InterPro" id="IPR000719">
    <property type="entry name" value="Prot_kinase_dom"/>
</dbReference>
<comment type="caution">
    <text evidence="21">The sequence shown here is derived from an EMBL/GenBank/DDBJ whole genome shotgun (WGS) entry which is preliminary data.</text>
</comment>
<keyword evidence="10" id="KW-0418">Kinase</keyword>
<organism evidence="21 22">
    <name type="scientific">Aristolochia fimbriata</name>
    <name type="common">White veined hardy Dutchman's pipe vine</name>
    <dbReference type="NCBI Taxonomy" id="158543"/>
    <lineage>
        <taxon>Eukaryota</taxon>
        <taxon>Viridiplantae</taxon>
        <taxon>Streptophyta</taxon>
        <taxon>Embryophyta</taxon>
        <taxon>Tracheophyta</taxon>
        <taxon>Spermatophyta</taxon>
        <taxon>Magnoliopsida</taxon>
        <taxon>Magnoliidae</taxon>
        <taxon>Piperales</taxon>
        <taxon>Aristolochiaceae</taxon>
        <taxon>Aristolochia</taxon>
    </lineage>
</organism>
<dbReference type="GO" id="GO:0004674">
    <property type="term" value="F:protein serine/threonine kinase activity"/>
    <property type="evidence" value="ECO:0007669"/>
    <property type="project" value="UniProtKB-KW"/>
</dbReference>
<dbReference type="SMART" id="SM00220">
    <property type="entry name" value="S_TKc"/>
    <property type="match status" value="1"/>
</dbReference>
<dbReference type="Gene3D" id="3.80.10.10">
    <property type="entry name" value="Ribonuclease Inhibitor"/>
    <property type="match status" value="3"/>
</dbReference>
<evidence type="ECO:0000259" key="20">
    <source>
        <dbReference type="PROSITE" id="PS50011"/>
    </source>
</evidence>
<evidence type="ECO:0000256" key="8">
    <source>
        <dbReference type="ARBA" id="ARBA00022737"/>
    </source>
</evidence>
<dbReference type="Gene3D" id="1.10.510.10">
    <property type="entry name" value="Transferase(Phosphotransferase) domain 1"/>
    <property type="match status" value="1"/>
</dbReference>
<dbReference type="PANTHER" id="PTHR48005">
    <property type="entry name" value="LEUCINE RICH REPEAT KINASE 2"/>
    <property type="match status" value="1"/>
</dbReference>
<dbReference type="AlphaFoldDB" id="A0AAV7E9D6"/>
<dbReference type="SUPFAM" id="SSF52047">
    <property type="entry name" value="RNI-like"/>
    <property type="match status" value="1"/>
</dbReference>
<dbReference type="Pfam" id="PF07714">
    <property type="entry name" value="PK_Tyr_Ser-Thr"/>
    <property type="match status" value="1"/>
</dbReference>
<evidence type="ECO:0000256" key="5">
    <source>
        <dbReference type="ARBA" id="ARBA00022679"/>
    </source>
</evidence>
<evidence type="ECO:0000256" key="1">
    <source>
        <dbReference type="ARBA" id="ARBA00004479"/>
    </source>
</evidence>
<comment type="subcellular location">
    <subcellularLocation>
        <location evidence="1">Membrane</location>
        <topology evidence="1">Single-pass type I membrane protein</topology>
    </subcellularLocation>
</comment>
<dbReference type="EC" id="2.7.11.1" evidence="2"/>
<dbReference type="InterPro" id="IPR051420">
    <property type="entry name" value="Ser_Thr_Kinases_DiverseReg"/>
</dbReference>
<protein>
    <recommendedName>
        <fullName evidence="2">non-specific serine/threonine protein kinase</fullName>
        <ecNumber evidence="2">2.7.11.1</ecNumber>
    </recommendedName>
</protein>
<reference evidence="21 22" key="1">
    <citation type="submission" date="2021-07" db="EMBL/GenBank/DDBJ databases">
        <title>The Aristolochia fimbriata genome: insights into angiosperm evolution, floral development and chemical biosynthesis.</title>
        <authorList>
            <person name="Jiao Y."/>
        </authorList>
    </citation>
    <scope>NUCLEOTIDE SEQUENCE [LARGE SCALE GENOMIC DNA]</scope>
    <source>
        <strain evidence="21">IBCAS-2021</strain>
        <tissue evidence="21">Leaf</tissue>
    </source>
</reference>
<keyword evidence="14" id="KW-0675">Receptor</keyword>
<proteinExistence type="predicted"/>
<dbReference type="EMBL" id="JAINDJ010000006">
    <property type="protein sequence ID" value="KAG9444102.1"/>
    <property type="molecule type" value="Genomic_DNA"/>
</dbReference>
<feature type="domain" description="Protein kinase" evidence="20">
    <location>
        <begin position="663"/>
        <end position="937"/>
    </location>
</feature>
<dbReference type="Gene3D" id="3.30.200.20">
    <property type="entry name" value="Phosphorylase Kinase, domain 1"/>
    <property type="match status" value="1"/>
</dbReference>
<dbReference type="SMART" id="SM00369">
    <property type="entry name" value="LRR_TYP"/>
    <property type="match status" value="8"/>
</dbReference>
<dbReference type="FunFam" id="3.80.10.10:FF:000512">
    <property type="entry name" value="Leucine-rich repeat receptor-like serine/threonine-protein kinase BAM3"/>
    <property type="match status" value="1"/>
</dbReference>
<keyword evidence="22" id="KW-1185">Reference proteome</keyword>
<dbReference type="GO" id="GO:0016020">
    <property type="term" value="C:membrane"/>
    <property type="evidence" value="ECO:0007669"/>
    <property type="project" value="UniProtKB-SubCell"/>
</dbReference>
<feature type="signal peptide" evidence="19">
    <location>
        <begin position="1"/>
        <end position="20"/>
    </location>
</feature>
<dbReference type="Pfam" id="PF08263">
    <property type="entry name" value="LRRNT_2"/>
    <property type="match status" value="1"/>
</dbReference>
<gene>
    <name evidence="21" type="ORF">H6P81_015442</name>
</gene>
<keyword evidence="7 19" id="KW-0732">Signal</keyword>
<comment type="catalytic activity">
    <reaction evidence="17">
        <text>L-seryl-[protein] + ATP = O-phospho-L-seryl-[protein] + ADP + H(+)</text>
        <dbReference type="Rhea" id="RHEA:17989"/>
        <dbReference type="Rhea" id="RHEA-COMP:9863"/>
        <dbReference type="Rhea" id="RHEA-COMP:11604"/>
        <dbReference type="ChEBI" id="CHEBI:15378"/>
        <dbReference type="ChEBI" id="CHEBI:29999"/>
        <dbReference type="ChEBI" id="CHEBI:30616"/>
        <dbReference type="ChEBI" id="CHEBI:83421"/>
        <dbReference type="ChEBI" id="CHEBI:456216"/>
        <dbReference type="EC" id="2.7.11.1"/>
    </reaction>
</comment>
<keyword evidence="8" id="KW-0677">Repeat</keyword>
<evidence type="ECO:0000313" key="22">
    <source>
        <dbReference type="Proteomes" id="UP000825729"/>
    </source>
</evidence>
<evidence type="ECO:0000256" key="4">
    <source>
        <dbReference type="ARBA" id="ARBA00022614"/>
    </source>
</evidence>
<keyword evidence="12 18" id="KW-1133">Transmembrane helix</keyword>
<dbReference type="FunFam" id="3.80.10.10:FF:000383">
    <property type="entry name" value="Leucine-rich repeat receptor protein kinase EMS1"/>
    <property type="match status" value="1"/>
</dbReference>
<evidence type="ECO:0000256" key="3">
    <source>
        <dbReference type="ARBA" id="ARBA00022527"/>
    </source>
</evidence>
<evidence type="ECO:0000256" key="11">
    <source>
        <dbReference type="ARBA" id="ARBA00022840"/>
    </source>
</evidence>
<evidence type="ECO:0000256" key="16">
    <source>
        <dbReference type="ARBA" id="ARBA00047899"/>
    </source>
</evidence>
<evidence type="ECO:0000256" key="15">
    <source>
        <dbReference type="ARBA" id="ARBA00023180"/>
    </source>
</evidence>
<dbReference type="PROSITE" id="PS50011">
    <property type="entry name" value="PROTEIN_KINASE_DOM"/>
    <property type="match status" value="1"/>
</dbReference>
<evidence type="ECO:0000256" key="19">
    <source>
        <dbReference type="SAM" id="SignalP"/>
    </source>
</evidence>
<evidence type="ECO:0000313" key="21">
    <source>
        <dbReference type="EMBL" id="KAG9444102.1"/>
    </source>
</evidence>
<evidence type="ECO:0000256" key="2">
    <source>
        <dbReference type="ARBA" id="ARBA00012513"/>
    </source>
</evidence>
<dbReference type="InterPro" id="IPR001611">
    <property type="entry name" value="Leu-rich_rpt"/>
</dbReference>
<evidence type="ECO:0000256" key="17">
    <source>
        <dbReference type="ARBA" id="ARBA00048679"/>
    </source>
</evidence>
<keyword evidence="13 18" id="KW-0472">Membrane</keyword>
<dbReference type="InterPro" id="IPR003591">
    <property type="entry name" value="Leu-rich_rpt_typical-subtyp"/>
</dbReference>
<dbReference type="InterPro" id="IPR013210">
    <property type="entry name" value="LRR_N_plant-typ"/>
</dbReference>
<keyword evidence="5" id="KW-0808">Transferase</keyword>